<dbReference type="EMBL" id="UGSG01000001">
    <property type="protein sequence ID" value="SUA78093.1"/>
    <property type="molecule type" value="Genomic_DNA"/>
</dbReference>
<dbReference type="OrthoDB" id="9791579at2"/>
<feature type="signal peptide" evidence="1">
    <location>
        <begin position="1"/>
        <end position="30"/>
    </location>
</feature>
<reference evidence="3 5" key="2">
    <citation type="submission" date="2019-08" db="EMBL/GenBank/DDBJ databases">
        <authorList>
            <person name="Peeters C."/>
        </authorList>
    </citation>
    <scope>NUCLEOTIDE SEQUENCE [LARGE SCALE GENOMIC DNA]</scope>
    <source>
        <strain evidence="3 5">LMG 31119</strain>
    </source>
</reference>
<evidence type="ECO:0000313" key="2">
    <source>
        <dbReference type="EMBL" id="SUA78093.1"/>
    </source>
</evidence>
<dbReference type="Proteomes" id="UP000254573">
    <property type="component" value="Unassembled WGS sequence"/>
</dbReference>
<dbReference type="AlphaFoldDB" id="A0A378YMY6"/>
<organism evidence="2 4">
    <name type="scientific">Pandoraea pnomenusa</name>
    <dbReference type="NCBI Taxonomy" id="93220"/>
    <lineage>
        <taxon>Bacteria</taxon>
        <taxon>Pseudomonadati</taxon>
        <taxon>Pseudomonadota</taxon>
        <taxon>Betaproteobacteria</taxon>
        <taxon>Burkholderiales</taxon>
        <taxon>Burkholderiaceae</taxon>
        <taxon>Pandoraea</taxon>
    </lineage>
</organism>
<keyword evidence="1" id="KW-0732">Signal</keyword>
<evidence type="ECO:0000256" key="1">
    <source>
        <dbReference type="SAM" id="SignalP"/>
    </source>
</evidence>
<dbReference type="EMBL" id="CABPSO010000005">
    <property type="protein sequence ID" value="VVE65845.1"/>
    <property type="molecule type" value="Genomic_DNA"/>
</dbReference>
<proteinExistence type="predicted"/>
<dbReference type="KEGG" id="prb:X636_08295"/>
<accession>A0A378YMY6</accession>
<evidence type="ECO:0000313" key="4">
    <source>
        <dbReference type="Proteomes" id="UP000254573"/>
    </source>
</evidence>
<evidence type="ECO:0000313" key="5">
    <source>
        <dbReference type="Proteomes" id="UP000361468"/>
    </source>
</evidence>
<feature type="chain" id="PRO_5044586470" evidence="1">
    <location>
        <begin position="31"/>
        <end position="181"/>
    </location>
</feature>
<gene>
    <name evidence="2" type="ORF">NCTC13160_02339</name>
    <name evidence="3" type="ORF">PPN31119_02043</name>
</gene>
<keyword evidence="5" id="KW-1185">Reference proteome</keyword>
<dbReference type="Gene3D" id="3.40.50.10610">
    <property type="entry name" value="ABC-type transport auxiliary lipoprotein component"/>
    <property type="match status" value="1"/>
</dbReference>
<dbReference type="Proteomes" id="UP000361468">
    <property type="component" value="Unassembled WGS sequence"/>
</dbReference>
<reference evidence="2 4" key="1">
    <citation type="submission" date="2018-06" db="EMBL/GenBank/DDBJ databases">
        <authorList>
            <consortium name="Pathogen Informatics"/>
            <person name="Doyle S."/>
        </authorList>
    </citation>
    <scope>NUCLEOTIDE SEQUENCE [LARGE SCALE GENOMIC DNA]</scope>
    <source>
        <strain evidence="2 4">NCTC13160</strain>
    </source>
</reference>
<evidence type="ECO:0000313" key="3">
    <source>
        <dbReference type="EMBL" id="VVE65845.1"/>
    </source>
</evidence>
<dbReference type="RefSeq" id="WP_023593978.1">
    <property type="nucleotide sequence ID" value="NC_023018.2"/>
</dbReference>
<protein>
    <submittedName>
        <fullName evidence="3">Transporter</fullName>
    </submittedName>
</protein>
<dbReference type="KEGG" id="ppnm:LV28_11900"/>
<name>A0A378YMY6_9BURK</name>
<dbReference type="PROSITE" id="PS51257">
    <property type="entry name" value="PROKAR_LIPOPROTEIN"/>
    <property type="match status" value="1"/>
</dbReference>
<dbReference type="KEGG" id="ppno:DA70_18530"/>
<sequence>MKTNAFKKWQRFFGVAVLAVLMAGCSTMNVGDAPKLPKTASWVILPIANTTETPDAGQRAESIAQSILVQNGFTDLHRYVGDPDGGDSLIGGNNAQTRVRALAWARKIGAKYALSGAVTEWRYKVGVDGEPVAGVTFDVIDVSNGNTVWSATGSRSGWSRSSLAGVGQTLIRNLLAPLAQQ</sequence>
<dbReference type="GeneID" id="57200841"/>
<dbReference type="STRING" id="93220.A6P55_09210"/>